<reference evidence="21 22" key="1">
    <citation type="submission" date="2019-07" db="EMBL/GenBank/DDBJ databases">
        <title>Genome sequence of 2 isolates from Red Sea Mangroves.</title>
        <authorList>
            <person name="Sefrji F."/>
            <person name="Michoud G."/>
            <person name="Merlino G."/>
            <person name="Daffonchio D."/>
        </authorList>
    </citation>
    <scope>NUCLEOTIDE SEQUENCE [LARGE SCALE GENOMIC DNA]</scope>
    <source>
        <strain evidence="21 22">R1DC41</strain>
    </source>
</reference>
<evidence type="ECO:0000259" key="20">
    <source>
        <dbReference type="Pfam" id="PF08245"/>
    </source>
</evidence>
<feature type="domain" description="Mur ligase C-terminal" evidence="19">
    <location>
        <begin position="295"/>
        <end position="414"/>
    </location>
</feature>
<proteinExistence type="inferred from homology"/>
<keyword evidence="13" id="KW-0460">Magnesium</keyword>
<comment type="catalytic activity">
    <reaction evidence="16">
        <text>(6S)-5,6,7,8-tetrahydrofolyl-(gamma-L-Glu)(n) + L-glutamate + ATP = (6S)-5,6,7,8-tetrahydrofolyl-(gamma-L-Glu)(n+1) + ADP + phosphate + H(+)</text>
        <dbReference type="Rhea" id="RHEA:10580"/>
        <dbReference type="Rhea" id="RHEA-COMP:14738"/>
        <dbReference type="Rhea" id="RHEA-COMP:14740"/>
        <dbReference type="ChEBI" id="CHEBI:15378"/>
        <dbReference type="ChEBI" id="CHEBI:29985"/>
        <dbReference type="ChEBI" id="CHEBI:30616"/>
        <dbReference type="ChEBI" id="CHEBI:43474"/>
        <dbReference type="ChEBI" id="CHEBI:141005"/>
        <dbReference type="ChEBI" id="CHEBI:456216"/>
        <dbReference type="EC" id="6.3.2.17"/>
    </reaction>
</comment>
<evidence type="ECO:0000259" key="19">
    <source>
        <dbReference type="Pfam" id="PF02875"/>
    </source>
</evidence>
<keyword evidence="14" id="KW-0289">Folate biosynthesis</keyword>
<evidence type="ECO:0000256" key="15">
    <source>
        <dbReference type="ARBA" id="ARBA00030592"/>
    </source>
</evidence>
<evidence type="ECO:0000256" key="8">
    <source>
        <dbReference type="ARBA" id="ARBA00019357"/>
    </source>
</evidence>
<evidence type="ECO:0000313" key="22">
    <source>
        <dbReference type="Proteomes" id="UP000593626"/>
    </source>
</evidence>
<protein>
    <recommendedName>
        <fullName evidence="8">Dihydrofolate synthase/folylpolyglutamate synthase</fullName>
        <ecNumber evidence="6">6.3.2.12</ecNumber>
        <ecNumber evidence="7">6.3.2.17</ecNumber>
    </recommendedName>
    <alternativeName>
        <fullName evidence="15">Tetrahydrofolylpolyglutamate synthase</fullName>
    </alternativeName>
</protein>
<dbReference type="PIRSF" id="PIRSF001563">
    <property type="entry name" value="Folylpolyglu_synth"/>
    <property type="match status" value="1"/>
</dbReference>
<dbReference type="Pfam" id="PF08245">
    <property type="entry name" value="Mur_ligase_M"/>
    <property type="match status" value="1"/>
</dbReference>
<dbReference type="GO" id="GO:0046656">
    <property type="term" value="P:folic acid biosynthetic process"/>
    <property type="evidence" value="ECO:0007669"/>
    <property type="project" value="UniProtKB-KW"/>
</dbReference>
<dbReference type="GO" id="GO:0004326">
    <property type="term" value="F:tetrahydrofolylpolyglutamate synthase activity"/>
    <property type="evidence" value="ECO:0007669"/>
    <property type="project" value="UniProtKB-EC"/>
</dbReference>
<gene>
    <name evidence="21" type="ORF">G8O30_08865</name>
</gene>
<comment type="catalytic activity">
    <reaction evidence="17">
        <text>7,8-dihydropteroate + L-glutamate + ATP = 7,8-dihydrofolate + ADP + phosphate + H(+)</text>
        <dbReference type="Rhea" id="RHEA:23584"/>
        <dbReference type="ChEBI" id="CHEBI:15378"/>
        <dbReference type="ChEBI" id="CHEBI:17839"/>
        <dbReference type="ChEBI" id="CHEBI:29985"/>
        <dbReference type="ChEBI" id="CHEBI:30616"/>
        <dbReference type="ChEBI" id="CHEBI:43474"/>
        <dbReference type="ChEBI" id="CHEBI:57451"/>
        <dbReference type="ChEBI" id="CHEBI:456216"/>
        <dbReference type="EC" id="6.3.2.12"/>
    </reaction>
</comment>
<dbReference type="AlphaFoldDB" id="A0A7S8CBR5"/>
<comment type="pathway">
    <text evidence="3">Cofactor biosynthesis; tetrahydrofolylpolyglutamate biosynthesis.</text>
</comment>
<dbReference type="InterPro" id="IPR004101">
    <property type="entry name" value="Mur_ligase_C"/>
</dbReference>
<accession>A0A7S8CBR5</accession>
<comment type="pathway">
    <text evidence="2">Cofactor biosynthesis; tetrahydrofolate biosynthesis; 7,8-dihydrofolate from 2-amino-4-hydroxy-6-hydroxymethyl-7,8-dihydropteridine diphosphate and 4-aminobenzoate: step 2/2.</text>
</comment>
<feature type="domain" description="Mur ligase central" evidence="20">
    <location>
        <begin position="46"/>
        <end position="271"/>
    </location>
</feature>
<dbReference type="GO" id="GO:0046872">
    <property type="term" value="F:metal ion binding"/>
    <property type="evidence" value="ECO:0007669"/>
    <property type="project" value="UniProtKB-KW"/>
</dbReference>
<dbReference type="PROSITE" id="PS01011">
    <property type="entry name" value="FOLYLPOLYGLU_SYNT_1"/>
    <property type="match status" value="1"/>
</dbReference>
<evidence type="ECO:0000256" key="9">
    <source>
        <dbReference type="ARBA" id="ARBA00022598"/>
    </source>
</evidence>
<evidence type="ECO:0000256" key="11">
    <source>
        <dbReference type="ARBA" id="ARBA00022741"/>
    </source>
</evidence>
<comment type="cofactor">
    <cofactor evidence="1">
        <name>Mg(2+)</name>
        <dbReference type="ChEBI" id="CHEBI:18420"/>
    </cofactor>
</comment>
<dbReference type="Gene3D" id="3.90.190.20">
    <property type="entry name" value="Mur ligase, C-terminal domain"/>
    <property type="match status" value="1"/>
</dbReference>
<evidence type="ECO:0000256" key="13">
    <source>
        <dbReference type="ARBA" id="ARBA00022842"/>
    </source>
</evidence>
<dbReference type="NCBIfam" id="TIGR01499">
    <property type="entry name" value="folC"/>
    <property type="match status" value="1"/>
</dbReference>
<dbReference type="GO" id="GO:0005737">
    <property type="term" value="C:cytoplasm"/>
    <property type="evidence" value="ECO:0007669"/>
    <property type="project" value="TreeGrafter"/>
</dbReference>
<dbReference type="FunFam" id="3.40.1190.10:FF:000004">
    <property type="entry name" value="Dihydrofolate synthase/folylpolyglutamate synthase"/>
    <property type="match status" value="1"/>
</dbReference>
<keyword evidence="11 18" id="KW-0547">Nucleotide-binding</keyword>
<dbReference type="SUPFAM" id="SSF53244">
    <property type="entry name" value="MurD-like peptide ligases, peptide-binding domain"/>
    <property type="match status" value="1"/>
</dbReference>
<dbReference type="InterPro" id="IPR036615">
    <property type="entry name" value="Mur_ligase_C_dom_sf"/>
</dbReference>
<evidence type="ECO:0000256" key="6">
    <source>
        <dbReference type="ARBA" id="ARBA00013023"/>
    </source>
</evidence>
<dbReference type="EMBL" id="CP049742">
    <property type="protein sequence ID" value="QPC47069.1"/>
    <property type="molecule type" value="Genomic_DNA"/>
</dbReference>
<evidence type="ECO:0000256" key="12">
    <source>
        <dbReference type="ARBA" id="ARBA00022840"/>
    </source>
</evidence>
<evidence type="ECO:0000256" key="5">
    <source>
        <dbReference type="ARBA" id="ARBA00011245"/>
    </source>
</evidence>
<comment type="subunit">
    <text evidence="5">Monomer.</text>
</comment>
<keyword evidence="22" id="KW-1185">Reference proteome</keyword>
<comment type="similarity">
    <text evidence="4 18">Belongs to the folylpolyglutamate synthase family.</text>
</comment>
<keyword evidence="10" id="KW-0479">Metal-binding</keyword>
<keyword evidence="12 18" id="KW-0067">ATP-binding</keyword>
<dbReference type="PANTHER" id="PTHR11136:SF0">
    <property type="entry name" value="DIHYDROFOLATE SYNTHETASE-RELATED"/>
    <property type="match status" value="1"/>
</dbReference>
<evidence type="ECO:0000256" key="2">
    <source>
        <dbReference type="ARBA" id="ARBA00004799"/>
    </source>
</evidence>
<evidence type="ECO:0000256" key="7">
    <source>
        <dbReference type="ARBA" id="ARBA00013025"/>
    </source>
</evidence>
<evidence type="ECO:0000256" key="1">
    <source>
        <dbReference type="ARBA" id="ARBA00001946"/>
    </source>
</evidence>
<dbReference type="EC" id="6.3.2.17" evidence="7"/>
<dbReference type="PANTHER" id="PTHR11136">
    <property type="entry name" value="FOLYLPOLYGLUTAMATE SYNTHASE-RELATED"/>
    <property type="match status" value="1"/>
</dbReference>
<evidence type="ECO:0000256" key="16">
    <source>
        <dbReference type="ARBA" id="ARBA00047493"/>
    </source>
</evidence>
<evidence type="ECO:0000256" key="3">
    <source>
        <dbReference type="ARBA" id="ARBA00005150"/>
    </source>
</evidence>
<dbReference type="SUPFAM" id="SSF53623">
    <property type="entry name" value="MurD-like peptide ligases, catalytic domain"/>
    <property type="match status" value="1"/>
</dbReference>
<dbReference type="InterPro" id="IPR018109">
    <property type="entry name" value="Folylpolyglutamate_synth_CS"/>
</dbReference>
<dbReference type="InterPro" id="IPR013221">
    <property type="entry name" value="Mur_ligase_cen"/>
</dbReference>
<sequence length="430" mass="48150">MSWTVEEAINWIHSTLKFGIKPGLKRMEWLMERLDQPHLKKPVVHIAGTNGKGSTLNYMRSILQESGLTVGTFTSPYFLYFQERISVNGEMIADEDLVKAVSIIKPLAEELGDTELGYPTEFEIITAIAFYYFASREDIDLLLIEVGLGGRLDSTNIVEPILSVITTIGFDHQAILGDTIEEIAREKAGIIKSGVPVVLGNIEGAAKTEILLVSEKMNSTTLLNDTWKVEQISSSSLGEEFLYIKSNESFPVKIPLLGIHQMENAGLAITAVLQLPYHITPSQIQSGLENARWAGRTDIVFTSPDIILDGAHNKEGMTALVNAVQTVYPNKKVKVLIALLKDKPIKEMFKELVKINNVEVYVTEFDFPRAASAKEVAQLMKDNKIYVQPVMDWKALLNDWIENNKEDLLVVTGSLYFIPEVRKYLQSEKF</sequence>
<evidence type="ECO:0000256" key="14">
    <source>
        <dbReference type="ARBA" id="ARBA00022909"/>
    </source>
</evidence>
<dbReference type="GO" id="GO:0008841">
    <property type="term" value="F:dihydrofolate synthase activity"/>
    <property type="evidence" value="ECO:0007669"/>
    <property type="project" value="UniProtKB-EC"/>
</dbReference>
<dbReference type="Proteomes" id="UP000593626">
    <property type="component" value="Chromosome"/>
</dbReference>
<evidence type="ECO:0000256" key="4">
    <source>
        <dbReference type="ARBA" id="ARBA00008276"/>
    </source>
</evidence>
<dbReference type="KEGG" id="mcui:G8O30_08865"/>
<dbReference type="InterPro" id="IPR036565">
    <property type="entry name" value="Mur-like_cat_sf"/>
</dbReference>
<dbReference type="Gene3D" id="3.40.1190.10">
    <property type="entry name" value="Mur-like, catalytic domain"/>
    <property type="match status" value="1"/>
</dbReference>
<dbReference type="GO" id="GO:0005524">
    <property type="term" value="F:ATP binding"/>
    <property type="evidence" value="ECO:0007669"/>
    <property type="project" value="UniProtKB-KW"/>
</dbReference>
<dbReference type="RefSeq" id="WP_239671737.1">
    <property type="nucleotide sequence ID" value="NZ_CP049742.1"/>
</dbReference>
<evidence type="ECO:0000256" key="18">
    <source>
        <dbReference type="PIRNR" id="PIRNR001563"/>
    </source>
</evidence>
<evidence type="ECO:0000256" key="10">
    <source>
        <dbReference type="ARBA" id="ARBA00022723"/>
    </source>
</evidence>
<keyword evidence="9 18" id="KW-0436">Ligase</keyword>
<evidence type="ECO:0000256" key="17">
    <source>
        <dbReference type="ARBA" id="ARBA00049161"/>
    </source>
</evidence>
<evidence type="ECO:0000313" key="21">
    <source>
        <dbReference type="EMBL" id="QPC47069.1"/>
    </source>
</evidence>
<dbReference type="EC" id="6.3.2.12" evidence="6"/>
<dbReference type="PROSITE" id="PS01012">
    <property type="entry name" value="FOLYLPOLYGLU_SYNT_2"/>
    <property type="match status" value="1"/>
</dbReference>
<name>A0A7S8CBR5_9BACI</name>
<organism evidence="21 22">
    <name type="scientific">Mangrovibacillus cuniculi</name>
    <dbReference type="NCBI Taxonomy" id="2593652"/>
    <lineage>
        <taxon>Bacteria</taxon>
        <taxon>Bacillati</taxon>
        <taxon>Bacillota</taxon>
        <taxon>Bacilli</taxon>
        <taxon>Bacillales</taxon>
        <taxon>Bacillaceae</taxon>
        <taxon>Mangrovibacillus</taxon>
    </lineage>
</organism>
<dbReference type="InterPro" id="IPR001645">
    <property type="entry name" value="Folylpolyglutamate_synth"/>
</dbReference>
<dbReference type="Pfam" id="PF02875">
    <property type="entry name" value="Mur_ligase_C"/>
    <property type="match status" value="1"/>
</dbReference>